<comment type="caution">
    <text evidence="2">The sequence shown here is derived from an EMBL/GenBank/DDBJ whole genome shotgun (WGS) entry which is preliminary data.</text>
</comment>
<reference evidence="2" key="1">
    <citation type="submission" date="2023-05" db="EMBL/GenBank/DDBJ databases">
        <authorList>
            <person name="Stuckert A."/>
        </authorList>
    </citation>
    <scope>NUCLEOTIDE SEQUENCE</scope>
</reference>
<feature type="compositionally biased region" description="Basic and acidic residues" evidence="1">
    <location>
        <begin position="13"/>
        <end position="22"/>
    </location>
</feature>
<keyword evidence="3" id="KW-1185">Reference proteome</keyword>
<name>A0ABN9ANN7_9NEOB</name>
<organism evidence="2 3">
    <name type="scientific">Staurois parvus</name>
    <dbReference type="NCBI Taxonomy" id="386267"/>
    <lineage>
        <taxon>Eukaryota</taxon>
        <taxon>Metazoa</taxon>
        <taxon>Chordata</taxon>
        <taxon>Craniata</taxon>
        <taxon>Vertebrata</taxon>
        <taxon>Euteleostomi</taxon>
        <taxon>Amphibia</taxon>
        <taxon>Batrachia</taxon>
        <taxon>Anura</taxon>
        <taxon>Neobatrachia</taxon>
        <taxon>Ranoidea</taxon>
        <taxon>Ranidae</taxon>
        <taxon>Staurois</taxon>
    </lineage>
</organism>
<sequence length="57" mass="6426">MFSFPTGSVPVRPDARRERKMDAGIGQRRWPGTLQGRHRGSEGQRKCWRESLSNAAG</sequence>
<gene>
    <name evidence="2" type="ORF">SPARVUS_LOCUS856836</name>
</gene>
<feature type="compositionally biased region" description="Basic and acidic residues" evidence="1">
    <location>
        <begin position="39"/>
        <end position="49"/>
    </location>
</feature>
<evidence type="ECO:0000256" key="1">
    <source>
        <dbReference type="SAM" id="MobiDB-lite"/>
    </source>
</evidence>
<feature type="region of interest" description="Disordered" evidence="1">
    <location>
        <begin position="1"/>
        <end position="57"/>
    </location>
</feature>
<protein>
    <submittedName>
        <fullName evidence="2">Uncharacterized protein</fullName>
    </submittedName>
</protein>
<dbReference type="EMBL" id="CATNWA010000262">
    <property type="protein sequence ID" value="CAI9535388.1"/>
    <property type="molecule type" value="Genomic_DNA"/>
</dbReference>
<dbReference type="Proteomes" id="UP001162483">
    <property type="component" value="Unassembled WGS sequence"/>
</dbReference>
<accession>A0ABN9ANN7</accession>
<evidence type="ECO:0000313" key="2">
    <source>
        <dbReference type="EMBL" id="CAI9535388.1"/>
    </source>
</evidence>
<proteinExistence type="predicted"/>
<evidence type="ECO:0000313" key="3">
    <source>
        <dbReference type="Proteomes" id="UP001162483"/>
    </source>
</evidence>